<sequence length="184" mass="20068">MTSEMLLALFCIGATLLFLVIRRGLILRADREIRRCGAILIAERDTLESQANELEAMQAEIGAMKSKLAELAAEKLILNRRSGKRSAAARRFIHEIGRPEPGRNRFVFRLAMAPGFTGRPDAKAPSAKAVVHPAIWRFRNEAQVWANDFAAAQTVTRNIFHEGVGVTVSSEGADEKGMAGAAAP</sequence>
<dbReference type="EMBL" id="JAENHM010000008">
    <property type="protein sequence ID" value="MBK1836434.1"/>
    <property type="molecule type" value="Genomic_DNA"/>
</dbReference>
<dbReference type="Proteomes" id="UP000652760">
    <property type="component" value="Unassembled WGS sequence"/>
</dbReference>
<keyword evidence="3" id="KW-1185">Reference proteome</keyword>
<feature type="coiled-coil region" evidence="1">
    <location>
        <begin position="40"/>
        <end position="74"/>
    </location>
</feature>
<dbReference type="RefSeq" id="WP_200190630.1">
    <property type="nucleotide sequence ID" value="NZ_JAENHM010000008.1"/>
</dbReference>
<evidence type="ECO:0000313" key="2">
    <source>
        <dbReference type="EMBL" id="MBK1836434.1"/>
    </source>
</evidence>
<gene>
    <name evidence="2" type="ORF">JHL17_03330</name>
</gene>
<evidence type="ECO:0000313" key="3">
    <source>
        <dbReference type="Proteomes" id="UP000652760"/>
    </source>
</evidence>
<evidence type="ECO:0000256" key="1">
    <source>
        <dbReference type="SAM" id="Coils"/>
    </source>
</evidence>
<name>A0ABS1EZ97_9PROT</name>
<keyword evidence="1" id="KW-0175">Coiled coil</keyword>
<reference evidence="3" key="1">
    <citation type="submission" date="2021-01" db="EMBL/GenBank/DDBJ databases">
        <title>Genome public.</title>
        <authorList>
            <person name="Liu C."/>
            <person name="Sun Q."/>
        </authorList>
    </citation>
    <scope>NUCLEOTIDE SEQUENCE [LARGE SCALE GENOMIC DNA]</scope>
    <source>
        <strain evidence="3">YIM B02556</strain>
    </source>
</reference>
<organism evidence="2 3">
    <name type="scientific">Azospirillum endophyticum</name>
    <dbReference type="NCBI Taxonomy" id="2800326"/>
    <lineage>
        <taxon>Bacteria</taxon>
        <taxon>Pseudomonadati</taxon>
        <taxon>Pseudomonadota</taxon>
        <taxon>Alphaproteobacteria</taxon>
        <taxon>Rhodospirillales</taxon>
        <taxon>Azospirillaceae</taxon>
        <taxon>Azospirillum</taxon>
    </lineage>
</organism>
<accession>A0ABS1EZ97</accession>
<comment type="caution">
    <text evidence="2">The sequence shown here is derived from an EMBL/GenBank/DDBJ whole genome shotgun (WGS) entry which is preliminary data.</text>
</comment>
<protein>
    <submittedName>
        <fullName evidence="2">Uncharacterized protein</fullName>
    </submittedName>
</protein>
<proteinExistence type="predicted"/>